<organism evidence="2 3">
    <name type="scientific">Atractosteus spatula</name>
    <name type="common">Alligator gar</name>
    <name type="synonym">Lepisosteus spatula</name>
    <dbReference type="NCBI Taxonomy" id="7917"/>
    <lineage>
        <taxon>Eukaryota</taxon>
        <taxon>Metazoa</taxon>
        <taxon>Chordata</taxon>
        <taxon>Craniata</taxon>
        <taxon>Vertebrata</taxon>
        <taxon>Euteleostomi</taxon>
        <taxon>Actinopterygii</taxon>
        <taxon>Neopterygii</taxon>
        <taxon>Holostei</taxon>
        <taxon>Semionotiformes</taxon>
        <taxon>Lepisosteidae</taxon>
        <taxon>Atractosteus</taxon>
    </lineage>
</organism>
<gene>
    <name evidence="2" type="primary">Rab3gap2_1</name>
    <name evidence="2" type="ORF">GTO95_0011859</name>
</gene>
<reference evidence="2" key="1">
    <citation type="journal article" date="2021" name="Cell">
        <title>Tracing the genetic footprints of vertebrate landing in non-teleost ray-finned fishes.</title>
        <authorList>
            <person name="Bi X."/>
            <person name="Wang K."/>
            <person name="Yang L."/>
            <person name="Pan H."/>
            <person name="Jiang H."/>
            <person name="Wei Q."/>
            <person name="Fang M."/>
            <person name="Yu H."/>
            <person name="Zhu C."/>
            <person name="Cai Y."/>
            <person name="He Y."/>
            <person name="Gan X."/>
            <person name="Zeng H."/>
            <person name="Yu D."/>
            <person name="Zhu Y."/>
            <person name="Jiang H."/>
            <person name="Qiu Q."/>
            <person name="Yang H."/>
            <person name="Zhang Y.E."/>
            <person name="Wang W."/>
            <person name="Zhu M."/>
            <person name="He S."/>
            <person name="Zhang G."/>
        </authorList>
    </citation>
    <scope>NUCLEOTIDE SEQUENCE</scope>
    <source>
        <strain evidence="2">Allg_001</strain>
    </source>
</reference>
<evidence type="ECO:0000259" key="1">
    <source>
        <dbReference type="Pfam" id="PF14656"/>
    </source>
</evidence>
<evidence type="ECO:0000313" key="2">
    <source>
        <dbReference type="EMBL" id="MBN3323569.1"/>
    </source>
</evidence>
<dbReference type="Pfam" id="PF14656">
    <property type="entry name" value="RAB3GAP2_C"/>
    <property type="match status" value="1"/>
</dbReference>
<feature type="domain" description="Rab3GAP regulatory subunit C-terminal" evidence="1">
    <location>
        <begin position="1"/>
        <end position="80"/>
    </location>
</feature>
<dbReference type="Proteomes" id="UP000736164">
    <property type="component" value="Unassembled WGS sequence"/>
</dbReference>
<sequence length="89" mass="9893">MWLSRERAVLRDPEAVSRLRALLTELSCMRGAVEESWDLQTVSPWWQQVRTVCSQSENSGAALLAGLVGHTVAKKCINSLAQKKVSLQL</sequence>
<dbReference type="EMBL" id="JAAWVO010065737">
    <property type="protein sequence ID" value="MBN3323569.1"/>
    <property type="molecule type" value="Genomic_DNA"/>
</dbReference>
<feature type="non-terminal residue" evidence="2">
    <location>
        <position position="89"/>
    </location>
</feature>
<dbReference type="InterPro" id="IPR029257">
    <property type="entry name" value="RAB3GAP2_C"/>
</dbReference>
<name>A0A8J7THC1_ATRSP</name>
<dbReference type="AlphaFoldDB" id="A0A8J7THC1"/>
<accession>A0A8J7THC1</accession>
<keyword evidence="3" id="KW-1185">Reference proteome</keyword>
<protein>
    <submittedName>
        <fullName evidence="2">RBGPR protein</fullName>
    </submittedName>
</protein>
<proteinExistence type="predicted"/>
<evidence type="ECO:0000313" key="3">
    <source>
        <dbReference type="Proteomes" id="UP000736164"/>
    </source>
</evidence>
<comment type="caution">
    <text evidence="2">The sequence shown here is derived from an EMBL/GenBank/DDBJ whole genome shotgun (WGS) entry which is preliminary data.</text>
</comment>
<feature type="non-terminal residue" evidence="2">
    <location>
        <position position="1"/>
    </location>
</feature>